<evidence type="ECO:0000313" key="7">
    <source>
        <dbReference type="EMBL" id="BDS06052.1"/>
    </source>
</evidence>
<sequence length="253" mass="28196">MRLPLRFQFPPDDPADAGPTHRSRLYERFPDLLPVVSYGVLLWCGAVFLLLNRGDAENIDYQALMRGLGGVNLLELHEGRWWGLIASAFVHEHLWHIFFNMYWLIRFGTLMERGLGSLKTLAFFVAAAFVSSALQVVASPQGGIGFSGVVYAMGGFMWGAWPRFTGFLEGFNGSTLRWFLIWQGICFLLTWGGMLPIGNTAHISGMLFGILVGLWACRGTKRGWGWLLAAAAMLVLGVAIAIWPLRIFTMIHS</sequence>
<evidence type="ECO:0000256" key="4">
    <source>
        <dbReference type="ARBA" id="ARBA00023136"/>
    </source>
</evidence>
<feature type="transmembrane region" description="Helical" evidence="5">
    <location>
        <begin position="81"/>
        <end position="105"/>
    </location>
</feature>
<proteinExistence type="predicted"/>
<evidence type="ECO:0000259" key="6">
    <source>
        <dbReference type="Pfam" id="PF01694"/>
    </source>
</evidence>
<organism evidence="7">
    <name type="scientific">Oceaniferula spumae</name>
    <dbReference type="NCBI Taxonomy" id="2979115"/>
    <lineage>
        <taxon>Bacteria</taxon>
        <taxon>Pseudomonadati</taxon>
        <taxon>Verrucomicrobiota</taxon>
        <taxon>Verrucomicrobiia</taxon>
        <taxon>Verrucomicrobiales</taxon>
        <taxon>Verrucomicrobiaceae</taxon>
        <taxon>Oceaniferula</taxon>
    </lineage>
</organism>
<accession>A0AAT9FJE4</accession>
<dbReference type="SUPFAM" id="SSF144091">
    <property type="entry name" value="Rhomboid-like"/>
    <property type="match status" value="1"/>
</dbReference>
<dbReference type="Pfam" id="PF01694">
    <property type="entry name" value="Rhomboid"/>
    <property type="match status" value="1"/>
</dbReference>
<dbReference type="AlphaFoldDB" id="A0AAT9FJE4"/>
<feature type="transmembrane region" description="Helical" evidence="5">
    <location>
        <begin position="32"/>
        <end position="51"/>
    </location>
</feature>
<dbReference type="InterPro" id="IPR022764">
    <property type="entry name" value="Peptidase_S54_rhomboid_dom"/>
</dbReference>
<dbReference type="KEGG" id="osu:NT6N_10920"/>
<evidence type="ECO:0000256" key="3">
    <source>
        <dbReference type="ARBA" id="ARBA00022989"/>
    </source>
</evidence>
<dbReference type="GO" id="GO:0016020">
    <property type="term" value="C:membrane"/>
    <property type="evidence" value="ECO:0007669"/>
    <property type="project" value="UniProtKB-SubCell"/>
</dbReference>
<feature type="domain" description="Peptidase S54 rhomboid" evidence="6">
    <location>
        <begin position="79"/>
        <end position="217"/>
    </location>
</feature>
<dbReference type="EMBL" id="AP026866">
    <property type="protein sequence ID" value="BDS06052.1"/>
    <property type="molecule type" value="Genomic_DNA"/>
</dbReference>
<evidence type="ECO:0000256" key="2">
    <source>
        <dbReference type="ARBA" id="ARBA00022692"/>
    </source>
</evidence>
<evidence type="ECO:0000256" key="1">
    <source>
        <dbReference type="ARBA" id="ARBA00004141"/>
    </source>
</evidence>
<evidence type="ECO:0000256" key="5">
    <source>
        <dbReference type="SAM" id="Phobius"/>
    </source>
</evidence>
<dbReference type="InterPro" id="IPR035952">
    <property type="entry name" value="Rhomboid-like_sf"/>
</dbReference>
<dbReference type="Gene3D" id="1.20.1540.10">
    <property type="entry name" value="Rhomboid-like"/>
    <property type="match status" value="1"/>
</dbReference>
<dbReference type="GO" id="GO:0004252">
    <property type="term" value="F:serine-type endopeptidase activity"/>
    <property type="evidence" value="ECO:0007669"/>
    <property type="project" value="InterPro"/>
</dbReference>
<keyword evidence="2 5" id="KW-0812">Transmembrane</keyword>
<name>A0AAT9FJE4_9BACT</name>
<gene>
    <name evidence="7" type="ORF">NT6N_10920</name>
</gene>
<keyword evidence="3 5" id="KW-1133">Transmembrane helix</keyword>
<feature type="transmembrane region" description="Helical" evidence="5">
    <location>
        <begin position="224"/>
        <end position="245"/>
    </location>
</feature>
<feature type="transmembrane region" description="Helical" evidence="5">
    <location>
        <begin position="117"/>
        <end position="138"/>
    </location>
</feature>
<dbReference type="PANTHER" id="PTHR43066">
    <property type="entry name" value="RHOMBOID-RELATED PROTEIN"/>
    <property type="match status" value="1"/>
</dbReference>
<keyword evidence="4 5" id="KW-0472">Membrane</keyword>
<feature type="transmembrane region" description="Helical" evidence="5">
    <location>
        <begin position="200"/>
        <end position="217"/>
    </location>
</feature>
<feature type="transmembrane region" description="Helical" evidence="5">
    <location>
        <begin position="144"/>
        <end position="164"/>
    </location>
</feature>
<reference evidence="7" key="1">
    <citation type="submission" date="2024-07" db="EMBL/GenBank/DDBJ databases">
        <title>Complete genome sequence of Verrucomicrobiaceae bacterium NT6N.</title>
        <authorList>
            <person name="Huang C."/>
            <person name="Takami H."/>
            <person name="Hamasaki K."/>
        </authorList>
    </citation>
    <scope>NUCLEOTIDE SEQUENCE</scope>
    <source>
        <strain evidence="7">NT6N</strain>
    </source>
</reference>
<protein>
    <recommendedName>
        <fullName evidence="6">Peptidase S54 rhomboid domain-containing protein</fullName>
    </recommendedName>
</protein>
<dbReference type="PANTHER" id="PTHR43066:SF11">
    <property type="entry name" value="PEPTIDASE S54 RHOMBOID DOMAIN-CONTAINING PROTEIN"/>
    <property type="match status" value="1"/>
</dbReference>
<feature type="transmembrane region" description="Helical" evidence="5">
    <location>
        <begin position="176"/>
        <end position="194"/>
    </location>
</feature>
<comment type="subcellular location">
    <subcellularLocation>
        <location evidence="1">Membrane</location>
        <topology evidence="1">Multi-pass membrane protein</topology>
    </subcellularLocation>
</comment>